<proteinExistence type="predicted"/>
<evidence type="ECO:0000256" key="6">
    <source>
        <dbReference type="SAM" id="Phobius"/>
    </source>
</evidence>
<dbReference type="InterPro" id="IPR019372">
    <property type="entry name" value="LHFPL"/>
</dbReference>
<evidence type="ECO:0000256" key="2">
    <source>
        <dbReference type="ARBA" id="ARBA00022692"/>
    </source>
</evidence>
<evidence type="ECO:0000256" key="4">
    <source>
        <dbReference type="ARBA" id="ARBA00023136"/>
    </source>
</evidence>
<dbReference type="OrthoDB" id="5873721at2759"/>
<comment type="subcellular location">
    <subcellularLocation>
        <location evidence="1">Membrane</location>
        <topology evidence="1">Multi-pass membrane protein</topology>
    </subcellularLocation>
</comment>
<dbReference type="STRING" id="400727.A0A2T7NUI2"/>
<dbReference type="PANTHER" id="PTHR12489:SF1">
    <property type="entry name" value="LP10272P"/>
    <property type="match status" value="1"/>
</dbReference>
<dbReference type="EMBL" id="PZQS01000009">
    <property type="protein sequence ID" value="PVD24823.1"/>
    <property type="molecule type" value="Genomic_DNA"/>
</dbReference>
<dbReference type="AlphaFoldDB" id="A0A2T7NUI2"/>
<sequence>MHPQPLHRLPLPQQLPLGIRGHLAREERQEGPALPQVNSADDSDSTRGGQRWREASHVTQPCQLKVFHLLPHLLLKLHSYCVDWDRRDDAETTITNQRLITVEAVVVHCVLSPAVVAVCEETLLVVYAILNIVVFIQPQWFGDTGESSVPGFFGLWRYCEETTFGSDFVCKGDFLDFTNILNPSFQAASFFVGVAALLFLISIACFLLFFFLNTATVLKICGWFQAVGAVFVLLGCIIYPSGWDHQEVKLVCGQDADKYKIASCGLRWAYALAIVLIFDAAILAILAFVLAAKQARLLPEVYKQEKGNV</sequence>
<reference evidence="7 8" key="1">
    <citation type="submission" date="2018-04" db="EMBL/GenBank/DDBJ databases">
        <title>The genome of golden apple snail Pomacea canaliculata provides insight into stress tolerance and invasive adaptation.</title>
        <authorList>
            <person name="Liu C."/>
            <person name="Liu B."/>
            <person name="Ren Y."/>
            <person name="Zhang Y."/>
            <person name="Wang H."/>
            <person name="Li S."/>
            <person name="Jiang F."/>
            <person name="Yin L."/>
            <person name="Zhang G."/>
            <person name="Qian W."/>
            <person name="Fan W."/>
        </authorList>
    </citation>
    <scope>NUCLEOTIDE SEQUENCE [LARGE SCALE GENOMIC DNA]</scope>
    <source>
        <strain evidence="7">SZHN2017</strain>
        <tissue evidence="7">Muscle</tissue>
    </source>
</reference>
<gene>
    <name evidence="7" type="ORF">C0Q70_15309</name>
</gene>
<dbReference type="PANTHER" id="PTHR12489">
    <property type="entry name" value="LIPOMA HMGIC FUSION PARTNER-LIKE PROTEIN"/>
    <property type="match status" value="1"/>
</dbReference>
<evidence type="ECO:0000313" key="7">
    <source>
        <dbReference type="EMBL" id="PVD24823.1"/>
    </source>
</evidence>
<evidence type="ECO:0000256" key="3">
    <source>
        <dbReference type="ARBA" id="ARBA00022989"/>
    </source>
</evidence>
<keyword evidence="3 6" id="KW-1133">Transmembrane helix</keyword>
<keyword evidence="2 6" id="KW-0812">Transmembrane</keyword>
<comment type="caution">
    <text evidence="7">The sequence shown here is derived from an EMBL/GenBank/DDBJ whole genome shotgun (WGS) entry which is preliminary data.</text>
</comment>
<feature type="transmembrane region" description="Helical" evidence="6">
    <location>
        <begin position="190"/>
        <end position="213"/>
    </location>
</feature>
<dbReference type="Pfam" id="PF10242">
    <property type="entry name" value="L_HMGIC_fpl"/>
    <property type="match status" value="1"/>
</dbReference>
<evidence type="ECO:0000313" key="8">
    <source>
        <dbReference type="Proteomes" id="UP000245119"/>
    </source>
</evidence>
<feature type="region of interest" description="Disordered" evidence="5">
    <location>
        <begin position="28"/>
        <end position="52"/>
    </location>
</feature>
<dbReference type="Proteomes" id="UP000245119">
    <property type="component" value="Linkage Group LG9"/>
</dbReference>
<accession>A0A2T7NUI2</accession>
<keyword evidence="8" id="KW-1185">Reference proteome</keyword>
<dbReference type="GO" id="GO:0007605">
    <property type="term" value="P:sensory perception of sound"/>
    <property type="evidence" value="ECO:0007669"/>
    <property type="project" value="TreeGrafter"/>
</dbReference>
<evidence type="ECO:0000256" key="1">
    <source>
        <dbReference type="ARBA" id="ARBA00004141"/>
    </source>
</evidence>
<feature type="transmembrane region" description="Helical" evidence="6">
    <location>
        <begin position="268"/>
        <end position="292"/>
    </location>
</feature>
<evidence type="ECO:0000256" key="5">
    <source>
        <dbReference type="SAM" id="MobiDB-lite"/>
    </source>
</evidence>
<protein>
    <recommendedName>
        <fullName evidence="9">LHFPL tetraspan subfamily member 3 protein</fullName>
    </recommendedName>
</protein>
<evidence type="ECO:0008006" key="9">
    <source>
        <dbReference type="Google" id="ProtNLM"/>
    </source>
</evidence>
<keyword evidence="4 6" id="KW-0472">Membrane</keyword>
<organism evidence="7 8">
    <name type="scientific">Pomacea canaliculata</name>
    <name type="common">Golden apple snail</name>
    <dbReference type="NCBI Taxonomy" id="400727"/>
    <lineage>
        <taxon>Eukaryota</taxon>
        <taxon>Metazoa</taxon>
        <taxon>Spiralia</taxon>
        <taxon>Lophotrochozoa</taxon>
        <taxon>Mollusca</taxon>
        <taxon>Gastropoda</taxon>
        <taxon>Caenogastropoda</taxon>
        <taxon>Architaenioglossa</taxon>
        <taxon>Ampullarioidea</taxon>
        <taxon>Ampullariidae</taxon>
        <taxon>Pomacea</taxon>
    </lineage>
</organism>
<name>A0A2T7NUI2_POMCA</name>
<dbReference type="GO" id="GO:0005886">
    <property type="term" value="C:plasma membrane"/>
    <property type="evidence" value="ECO:0007669"/>
    <property type="project" value="TreeGrafter"/>
</dbReference>
<feature type="transmembrane region" description="Helical" evidence="6">
    <location>
        <begin position="220"/>
        <end position="240"/>
    </location>
</feature>